<feature type="compositionally biased region" description="Low complexity" evidence="1">
    <location>
        <begin position="152"/>
        <end position="191"/>
    </location>
</feature>
<accession>A0A7R9ZSV8</accession>
<sequence length="350" mass="37744">MADSSPAFDDNEYSNEYSNDDDNEYSEHSTDATETDAVDSAGQDDYETWLSKLTSGVSLEDKEEEEPSVVETACDEYDYPVTYATTSEDAVHEDAFSTTAATTSNGDPGNSFSSSMSYTDYLCHYGSLSEMADVANAVDVVENNDAAHDETSATASATVAASTSTGDSSTASASSSSSSSSSNNNSNNGAGQYKNATLDTDVDALAEQDATTPPKRKSVRFDAIELIEMPITLGDNPSVSKGCPITVEWQHQRRQSCNLEVFEEVRSTMRRGVASPTARKLSSKKRLQLLLNSGVDQQEIAMAAKSASEIKQQRRESFQIYQMQQTAMMNLIWMANQADAKADASASEAE</sequence>
<feature type="region of interest" description="Disordered" evidence="1">
    <location>
        <begin position="1"/>
        <end position="47"/>
    </location>
</feature>
<feature type="compositionally biased region" description="Acidic residues" evidence="1">
    <location>
        <begin position="9"/>
        <end position="24"/>
    </location>
</feature>
<gene>
    <name evidence="2" type="ORF">CAUS1442_LOCUS14768</name>
</gene>
<reference evidence="2" key="1">
    <citation type="submission" date="2021-01" db="EMBL/GenBank/DDBJ databases">
        <authorList>
            <person name="Corre E."/>
            <person name="Pelletier E."/>
            <person name="Niang G."/>
            <person name="Scheremetjew M."/>
            <person name="Finn R."/>
            <person name="Kale V."/>
            <person name="Holt S."/>
            <person name="Cochrane G."/>
            <person name="Meng A."/>
            <person name="Brown T."/>
            <person name="Cohen L."/>
        </authorList>
    </citation>
    <scope>NUCLEOTIDE SEQUENCE</scope>
    <source>
        <strain evidence="2">CCMP3328</strain>
    </source>
</reference>
<proteinExistence type="predicted"/>
<evidence type="ECO:0000313" key="2">
    <source>
        <dbReference type="EMBL" id="CAD8342633.1"/>
    </source>
</evidence>
<dbReference type="EMBL" id="HBEF01023886">
    <property type="protein sequence ID" value="CAD8342633.1"/>
    <property type="molecule type" value="Transcribed_RNA"/>
</dbReference>
<organism evidence="2">
    <name type="scientific">Craspedostauros australis</name>
    <dbReference type="NCBI Taxonomy" id="1486917"/>
    <lineage>
        <taxon>Eukaryota</taxon>
        <taxon>Sar</taxon>
        <taxon>Stramenopiles</taxon>
        <taxon>Ochrophyta</taxon>
        <taxon>Bacillariophyta</taxon>
        <taxon>Bacillariophyceae</taxon>
        <taxon>Bacillariophycidae</taxon>
        <taxon>Naviculales</taxon>
        <taxon>Naviculaceae</taxon>
        <taxon>Craspedostauros</taxon>
    </lineage>
</organism>
<dbReference type="AlphaFoldDB" id="A0A7R9ZSV8"/>
<evidence type="ECO:0000256" key="1">
    <source>
        <dbReference type="SAM" id="MobiDB-lite"/>
    </source>
</evidence>
<name>A0A7R9ZSV8_9STRA</name>
<feature type="region of interest" description="Disordered" evidence="1">
    <location>
        <begin position="148"/>
        <end position="194"/>
    </location>
</feature>
<feature type="compositionally biased region" description="Acidic residues" evidence="1">
    <location>
        <begin position="33"/>
        <end position="47"/>
    </location>
</feature>
<protein>
    <submittedName>
        <fullName evidence="2">Uncharacterized protein</fullName>
    </submittedName>
</protein>